<dbReference type="InterPro" id="IPR046748">
    <property type="entry name" value="HipA_2"/>
</dbReference>
<dbReference type="EMBL" id="CP020814">
    <property type="protein sequence ID" value="ARK29710.1"/>
    <property type="molecule type" value="Genomic_DNA"/>
</dbReference>
<protein>
    <recommendedName>
        <fullName evidence="1">HipA-like kinase domain-containing protein</fullName>
    </recommendedName>
</protein>
<dbReference type="AlphaFoldDB" id="A0A1X9MAT8"/>
<accession>A0A1X9MAT8</accession>
<gene>
    <name evidence="2" type="ORF">BkAM31D_07455</name>
</gene>
<feature type="domain" description="HipA-like kinase" evidence="1">
    <location>
        <begin position="21"/>
        <end position="227"/>
    </location>
</feature>
<reference evidence="2 3" key="1">
    <citation type="submission" date="2017-04" db="EMBL/GenBank/DDBJ databases">
        <title>Bacillus krulwichiae AM31D Genome sequencing and assembly.</title>
        <authorList>
            <person name="Krulwich T.A."/>
            <person name="Anastor L."/>
            <person name="Ehrlich R."/>
            <person name="Ehrlich G.D."/>
            <person name="Janto B."/>
        </authorList>
    </citation>
    <scope>NUCLEOTIDE SEQUENCE [LARGE SCALE GENOMIC DNA]</scope>
    <source>
        <strain evidence="2 3">AM31D</strain>
    </source>
</reference>
<sequence length="257" mass="30043">MIIAKHYKARLDSKKKNVHVITFDDGKDYAVKFSLPNHSKALVNEWLGYCLARYLQLPVLPSQIIEISKDFYQTIPELQPIPYSKHHFASLYKAHYVNASSVLAIDSICNKEQLPGIITFDYWISNLDRTRKNILLKEKQKKQKYELYIINHAEAFGSTSWNALDLHSLSTNLIESCTHQMLARFIDNKQLFKEQITTIQSIPSLLIEEILSLMPDEWQLAKEERKELCKALRFRSHNILPKLIETFINHFIDPKTR</sequence>
<evidence type="ECO:0000313" key="3">
    <source>
        <dbReference type="Proteomes" id="UP000193006"/>
    </source>
</evidence>
<organism evidence="2 3">
    <name type="scientific">Halalkalibacter krulwichiae</name>
    <dbReference type="NCBI Taxonomy" id="199441"/>
    <lineage>
        <taxon>Bacteria</taxon>
        <taxon>Bacillati</taxon>
        <taxon>Bacillota</taxon>
        <taxon>Bacilli</taxon>
        <taxon>Bacillales</taxon>
        <taxon>Bacillaceae</taxon>
        <taxon>Halalkalibacter</taxon>
    </lineage>
</organism>
<dbReference type="Pfam" id="PF20613">
    <property type="entry name" value="HipA_2"/>
    <property type="match status" value="1"/>
</dbReference>
<evidence type="ECO:0000313" key="2">
    <source>
        <dbReference type="EMBL" id="ARK29710.1"/>
    </source>
</evidence>
<dbReference type="KEGG" id="bkw:BkAM31D_07455"/>
<keyword evidence="3" id="KW-1185">Reference proteome</keyword>
<dbReference type="Proteomes" id="UP000193006">
    <property type="component" value="Chromosome"/>
</dbReference>
<dbReference type="RefSeq" id="WP_066160859.1">
    <property type="nucleotide sequence ID" value="NZ_CP020814.1"/>
</dbReference>
<evidence type="ECO:0000259" key="1">
    <source>
        <dbReference type="Pfam" id="PF20613"/>
    </source>
</evidence>
<dbReference type="STRING" id="199441.BkAM31D_07455"/>
<name>A0A1X9MAT8_9BACI</name>
<proteinExistence type="predicted"/>